<dbReference type="Proteomes" id="UP000680815">
    <property type="component" value="Unassembled WGS sequence"/>
</dbReference>
<dbReference type="EMBL" id="JAGIYZ010000007">
    <property type="protein sequence ID" value="MBP0464006.1"/>
    <property type="molecule type" value="Genomic_DNA"/>
</dbReference>
<dbReference type="Gene3D" id="3.30.56.110">
    <property type="entry name" value="Protein of unknown function DUF2237"/>
    <property type="match status" value="1"/>
</dbReference>
<name>A0ABS4AT82_9PROT</name>
<dbReference type="Pfam" id="PF09996">
    <property type="entry name" value="DUF2237"/>
    <property type="match status" value="1"/>
</dbReference>
<dbReference type="InterPro" id="IPR018714">
    <property type="entry name" value="DUF2237"/>
</dbReference>
<gene>
    <name evidence="1" type="ORF">J5Y09_08795</name>
</gene>
<dbReference type="RefSeq" id="WP_209351385.1">
    <property type="nucleotide sequence ID" value="NZ_JAGIYZ010000007.1"/>
</dbReference>
<sequence>MADLHDRGGGRPQARNVLGGALLPCSVAPLTGFYRDGCCNTGPGDVGLHVVCAEVTEEFLAFSRAAGNDLSTPRPEYGFAGLKPGDRWCLCAARWEEARRAGVAPPVLLEATHEAALQVSERAHLLAHALDAD</sequence>
<keyword evidence="2" id="KW-1185">Reference proteome</keyword>
<dbReference type="PANTHER" id="PTHR37466">
    <property type="entry name" value="SLR1628 PROTEIN"/>
    <property type="match status" value="1"/>
</dbReference>
<proteinExistence type="predicted"/>
<comment type="caution">
    <text evidence="1">The sequence shown here is derived from an EMBL/GenBank/DDBJ whole genome shotgun (WGS) entry which is preliminary data.</text>
</comment>
<evidence type="ECO:0000313" key="1">
    <source>
        <dbReference type="EMBL" id="MBP0464006.1"/>
    </source>
</evidence>
<evidence type="ECO:0000313" key="2">
    <source>
        <dbReference type="Proteomes" id="UP000680815"/>
    </source>
</evidence>
<accession>A0ABS4AT82</accession>
<organism evidence="1 2">
    <name type="scientific">Roseomonas nitratireducens</name>
    <dbReference type="NCBI Taxonomy" id="2820810"/>
    <lineage>
        <taxon>Bacteria</taxon>
        <taxon>Pseudomonadati</taxon>
        <taxon>Pseudomonadota</taxon>
        <taxon>Alphaproteobacteria</taxon>
        <taxon>Acetobacterales</taxon>
        <taxon>Roseomonadaceae</taxon>
        <taxon>Roseomonas</taxon>
    </lineage>
</organism>
<protein>
    <submittedName>
        <fullName evidence="1">DUF2237 domain-containing protein</fullName>
    </submittedName>
</protein>
<reference evidence="1 2" key="1">
    <citation type="submission" date="2021-03" db="EMBL/GenBank/DDBJ databases">
        <authorList>
            <person name="So Y."/>
        </authorList>
    </citation>
    <scope>NUCLEOTIDE SEQUENCE [LARGE SCALE GENOMIC DNA]</scope>
    <source>
        <strain evidence="1 2">PWR1</strain>
    </source>
</reference>
<dbReference type="PANTHER" id="PTHR37466:SF1">
    <property type="entry name" value="SLR1628 PROTEIN"/>
    <property type="match status" value="1"/>
</dbReference>